<dbReference type="KEGG" id="bhl:Bache_2048"/>
<dbReference type="PANTHER" id="PTHR46401:SF2">
    <property type="entry name" value="GLYCOSYLTRANSFERASE WBBK-RELATED"/>
    <property type="match status" value="1"/>
</dbReference>
<dbReference type="HOGENOM" id="CLU_009583_27_5_10"/>
<dbReference type="SUPFAM" id="SSF53756">
    <property type="entry name" value="UDP-Glycosyltransferase/glycogen phosphorylase"/>
    <property type="match status" value="1"/>
</dbReference>
<dbReference type="PANTHER" id="PTHR46401">
    <property type="entry name" value="GLYCOSYLTRANSFERASE WBBK-RELATED"/>
    <property type="match status" value="1"/>
</dbReference>
<sequence>MKIAIEAQRIFRTNKHGMDFVALETIRELQKRNDGNEYYIIVAPGEDRCLEESANLSIIEVACPTYPLWEQIALPWAVRRLGVDLLHCTSNTAPLWCPVPLVLTLHDIIYLEPRQHRSPSLYQEMGWYYRRLTVPRILKKCRKIITVSYFECNRIRKALNIPTNRIMTIYNGYNKHFYPMESIDMQIVNRYIPQKDFLFFLGNTDPKKNAARVLKAYSLYLEKSSVKRPLLIADLKETYIDSLLQQEGISENLKQHLYYPGYISNADLATLYNAAFAFLYPSLRESFGIPLVEAMACGTPVITGNTSSMPEVGGPDILATDPYKPEEIADAVLRLENEATLYQKQREYGLLRAQQFSWEKTADELIKVYQSLAYK</sequence>
<dbReference type="EMBL" id="CP002352">
    <property type="protein sequence ID" value="ADV44019.1"/>
    <property type="molecule type" value="Genomic_DNA"/>
</dbReference>
<dbReference type="Pfam" id="PF13439">
    <property type="entry name" value="Glyco_transf_4"/>
    <property type="match status" value="1"/>
</dbReference>
<dbReference type="OrthoDB" id="9801609at2"/>
<evidence type="ECO:0000256" key="1">
    <source>
        <dbReference type="ARBA" id="ARBA00022679"/>
    </source>
</evidence>
<protein>
    <submittedName>
        <fullName evidence="4">Glycosyl transferase group 1</fullName>
    </submittedName>
</protein>
<keyword evidence="5" id="KW-1185">Reference proteome</keyword>
<dbReference type="eggNOG" id="COG0438">
    <property type="taxonomic scope" value="Bacteria"/>
</dbReference>
<dbReference type="AlphaFoldDB" id="E6SQT6"/>
<accession>E6SQT6</accession>
<dbReference type="STRING" id="693979.Bache_2048"/>
<proteinExistence type="predicted"/>
<dbReference type="Proteomes" id="UP000008630">
    <property type="component" value="Chromosome"/>
</dbReference>
<reference evidence="4 5" key="2">
    <citation type="journal article" date="2011" name="Stand. Genomic Sci.">
        <title>Complete genome sequence of Bacteroides helcogenes type strain (P 36-108).</title>
        <authorList>
            <person name="Pati A."/>
            <person name="Gronow S."/>
            <person name="Zeytun A."/>
            <person name="Lapidus A."/>
            <person name="Nolan M."/>
            <person name="Hammon N."/>
            <person name="Deshpande S."/>
            <person name="Cheng J.F."/>
            <person name="Tapia R."/>
            <person name="Han C."/>
            <person name="Goodwin L."/>
            <person name="Pitluck S."/>
            <person name="Liolios K."/>
            <person name="Pagani I."/>
            <person name="Ivanova N."/>
            <person name="Mavromatis K."/>
            <person name="Chen A."/>
            <person name="Palaniappan K."/>
            <person name="Land M."/>
            <person name="Hauser L."/>
            <person name="Chang Y.J."/>
            <person name="Jeffries C.D."/>
            <person name="Detter J.C."/>
            <person name="Brambilla E."/>
            <person name="Rohde M."/>
            <person name="Goker M."/>
            <person name="Woyke T."/>
            <person name="Bristow J."/>
            <person name="Eisen J.A."/>
            <person name="Markowitz V."/>
            <person name="Hugenholtz P."/>
            <person name="Kyrpides N.C."/>
            <person name="Klenk H.P."/>
            <person name="Lucas S."/>
        </authorList>
    </citation>
    <scope>NUCLEOTIDE SEQUENCE [LARGE SCALE GENOMIC DNA]</scope>
    <source>
        <strain evidence="5">ATCC 35417 / DSM 20613 / JCM 6297 / CCUG 15421 / P 36-108</strain>
    </source>
</reference>
<reference key="1">
    <citation type="submission" date="2010-11" db="EMBL/GenBank/DDBJ databases">
        <title>The complete genome of Bacteroides helcogenes P 36-108.</title>
        <authorList>
            <consortium name="US DOE Joint Genome Institute (JGI-PGF)"/>
            <person name="Lucas S."/>
            <person name="Copeland A."/>
            <person name="Lapidus A."/>
            <person name="Bruce D."/>
            <person name="Goodwin L."/>
            <person name="Pitluck S."/>
            <person name="Kyrpides N."/>
            <person name="Mavromatis K."/>
            <person name="Ivanova N."/>
            <person name="Zeytun A."/>
            <person name="Brettin T."/>
            <person name="Detter J.C."/>
            <person name="Tapia R."/>
            <person name="Han C."/>
            <person name="Land M."/>
            <person name="Hauser L."/>
            <person name="Markowitz V."/>
            <person name="Cheng J.-F."/>
            <person name="Hugenholtz P."/>
            <person name="Woyke T."/>
            <person name="Wu D."/>
            <person name="Gronow S."/>
            <person name="Wellnitz S."/>
            <person name="Brambilla E."/>
            <person name="Klenk H.-P."/>
            <person name="Eisen J.A."/>
        </authorList>
    </citation>
    <scope>NUCLEOTIDE SEQUENCE</scope>
    <source>
        <strain>P 36-108</strain>
    </source>
</reference>
<feature type="domain" description="Glycosyltransferase subfamily 4-like N-terminal" evidence="3">
    <location>
        <begin position="17"/>
        <end position="174"/>
    </location>
</feature>
<evidence type="ECO:0000259" key="3">
    <source>
        <dbReference type="Pfam" id="PF13439"/>
    </source>
</evidence>
<dbReference type="RefSeq" id="WP_013547612.1">
    <property type="nucleotide sequence ID" value="NC_014933.1"/>
</dbReference>
<dbReference type="CDD" id="cd03809">
    <property type="entry name" value="GT4_MtfB-like"/>
    <property type="match status" value="1"/>
</dbReference>
<evidence type="ECO:0000259" key="2">
    <source>
        <dbReference type="Pfam" id="PF00534"/>
    </source>
</evidence>
<keyword evidence="1 4" id="KW-0808">Transferase</keyword>
<dbReference type="Pfam" id="PF00534">
    <property type="entry name" value="Glycos_transf_1"/>
    <property type="match status" value="1"/>
</dbReference>
<dbReference type="GO" id="GO:0016757">
    <property type="term" value="F:glycosyltransferase activity"/>
    <property type="evidence" value="ECO:0007669"/>
    <property type="project" value="InterPro"/>
</dbReference>
<dbReference type="Gene3D" id="3.40.50.2000">
    <property type="entry name" value="Glycogen Phosphorylase B"/>
    <property type="match status" value="2"/>
</dbReference>
<evidence type="ECO:0000313" key="5">
    <source>
        <dbReference type="Proteomes" id="UP000008630"/>
    </source>
</evidence>
<dbReference type="GO" id="GO:0009103">
    <property type="term" value="P:lipopolysaccharide biosynthetic process"/>
    <property type="evidence" value="ECO:0007669"/>
    <property type="project" value="TreeGrafter"/>
</dbReference>
<feature type="domain" description="Glycosyl transferase family 1" evidence="2">
    <location>
        <begin position="194"/>
        <end position="349"/>
    </location>
</feature>
<organism evidence="4 5">
    <name type="scientific">Bacteroides helcogenes (strain ATCC 35417 / DSM 20613 / JCM 6297 / CCUG 15421 / P 36-108)</name>
    <dbReference type="NCBI Taxonomy" id="693979"/>
    <lineage>
        <taxon>Bacteria</taxon>
        <taxon>Pseudomonadati</taxon>
        <taxon>Bacteroidota</taxon>
        <taxon>Bacteroidia</taxon>
        <taxon>Bacteroidales</taxon>
        <taxon>Bacteroidaceae</taxon>
        <taxon>Bacteroides</taxon>
    </lineage>
</organism>
<evidence type="ECO:0000313" key="4">
    <source>
        <dbReference type="EMBL" id="ADV44019.1"/>
    </source>
</evidence>
<dbReference type="InterPro" id="IPR028098">
    <property type="entry name" value="Glyco_trans_4-like_N"/>
</dbReference>
<dbReference type="InterPro" id="IPR001296">
    <property type="entry name" value="Glyco_trans_1"/>
</dbReference>
<gene>
    <name evidence="4" type="ordered locus">Bache_2048</name>
</gene>
<dbReference type="PATRIC" id="fig|693979.3.peg.2159"/>
<name>E6SQT6_BACT6</name>